<dbReference type="AlphaFoldDB" id="A0A3A4ZF11"/>
<name>A0A3A4ZF11_UNCKA</name>
<accession>A0A3A4ZF11</accession>
<sequence>MKFALLIVLVALIVIPSVSEAIATRYDRTQTGLDSLESSSIAGGFSRGWHRVFLTKSGDVLINGYMRFNFGQSFYKSSDWGTTWIYDTITGLTATTAVQNFSWFFDDSGWALNAASASGVPWTIRRYDRTVAGILDTVTTTGGASSATRRPMLTVVGGKLMVVVNNESTPDDSALVTITTGQHSQDATWYRAFKSKEFTGGGLKLPHQWGGGSGGGILATNMVQSDFYWVDSLYGFDTLHLAFKPGNDPYLRDCWVMPLLESTGVLVYQSGATSGTDTLVSFNYVVQNTGDGTGGNVSITLSNRQVVETHQGIKNGNQANVTGGTFMPGGDSAVCFYKYWPDTTVDSPSIVGKVFNGSSWGSSFYVSYGKMRSTLDSTIEFMQASPYLWKIGDYYRYVIAHTDSCAGDTSKGTVFLGTIYAPSGELPAVIEHSGTIHNKTDGAKIHDASSVRVRHGED</sequence>
<protein>
    <submittedName>
        <fullName evidence="1">Uncharacterized protein</fullName>
    </submittedName>
</protein>
<gene>
    <name evidence="1" type="ORF">C4561_01530</name>
</gene>
<evidence type="ECO:0000313" key="2">
    <source>
        <dbReference type="Proteomes" id="UP000265540"/>
    </source>
</evidence>
<proteinExistence type="predicted"/>
<comment type="caution">
    <text evidence="1">The sequence shown here is derived from an EMBL/GenBank/DDBJ whole genome shotgun (WGS) entry which is preliminary data.</text>
</comment>
<dbReference type="EMBL" id="QZJF01000007">
    <property type="protein sequence ID" value="RJR27764.1"/>
    <property type="molecule type" value="Genomic_DNA"/>
</dbReference>
<dbReference type="Proteomes" id="UP000265540">
    <property type="component" value="Unassembled WGS sequence"/>
</dbReference>
<organism evidence="1 2">
    <name type="scientific">candidate division WWE3 bacterium</name>
    <dbReference type="NCBI Taxonomy" id="2053526"/>
    <lineage>
        <taxon>Bacteria</taxon>
        <taxon>Katanobacteria</taxon>
    </lineage>
</organism>
<evidence type="ECO:0000313" key="1">
    <source>
        <dbReference type="EMBL" id="RJR27764.1"/>
    </source>
</evidence>
<reference evidence="1 2" key="1">
    <citation type="journal article" date="2017" name="ISME J.">
        <title>Energy and carbon metabolisms in a deep terrestrial subsurface fluid microbial community.</title>
        <authorList>
            <person name="Momper L."/>
            <person name="Jungbluth S.P."/>
            <person name="Lee M.D."/>
            <person name="Amend J.P."/>
        </authorList>
    </citation>
    <scope>NUCLEOTIDE SEQUENCE [LARGE SCALE GENOMIC DNA]</scope>
    <source>
        <strain evidence="1">SURF_46</strain>
    </source>
</reference>